<dbReference type="FunCoup" id="A0A1Y1UHA8">
    <property type="interactions" value="21"/>
</dbReference>
<dbReference type="InParanoid" id="A0A1Y1UHA8"/>
<feature type="transmembrane region" description="Helical" evidence="7">
    <location>
        <begin position="78"/>
        <end position="97"/>
    </location>
</feature>
<feature type="transmembrane region" description="Helical" evidence="7">
    <location>
        <begin position="369"/>
        <end position="387"/>
    </location>
</feature>
<dbReference type="GO" id="GO:0000329">
    <property type="term" value="C:fungal-type vacuole membrane"/>
    <property type="evidence" value="ECO:0007669"/>
    <property type="project" value="TreeGrafter"/>
</dbReference>
<feature type="transmembrane region" description="Helical" evidence="7">
    <location>
        <begin position="213"/>
        <end position="233"/>
    </location>
</feature>
<dbReference type="AlphaFoldDB" id="A0A1Y1UHA8"/>
<keyword evidence="2" id="KW-0813">Transport</keyword>
<dbReference type="Proteomes" id="UP000193218">
    <property type="component" value="Unassembled WGS sequence"/>
</dbReference>
<dbReference type="Gene3D" id="1.20.1250.20">
    <property type="entry name" value="MFS general substrate transporter like domains"/>
    <property type="match status" value="2"/>
</dbReference>
<organism evidence="9 10">
    <name type="scientific">Kockovaella imperatae</name>
    <dbReference type="NCBI Taxonomy" id="4999"/>
    <lineage>
        <taxon>Eukaryota</taxon>
        <taxon>Fungi</taxon>
        <taxon>Dikarya</taxon>
        <taxon>Basidiomycota</taxon>
        <taxon>Agaricomycotina</taxon>
        <taxon>Tremellomycetes</taxon>
        <taxon>Tremellales</taxon>
        <taxon>Cuniculitremaceae</taxon>
        <taxon>Kockovaella</taxon>
    </lineage>
</organism>
<feature type="transmembrane region" description="Helical" evidence="7">
    <location>
        <begin position="109"/>
        <end position="139"/>
    </location>
</feature>
<evidence type="ECO:0000256" key="4">
    <source>
        <dbReference type="ARBA" id="ARBA00022989"/>
    </source>
</evidence>
<dbReference type="PANTHER" id="PTHR23501">
    <property type="entry name" value="MAJOR FACILITATOR SUPERFAMILY"/>
    <property type="match status" value="1"/>
</dbReference>
<feature type="region of interest" description="Disordered" evidence="6">
    <location>
        <begin position="560"/>
        <end position="585"/>
    </location>
</feature>
<gene>
    <name evidence="9" type="ORF">BD324DRAFT_449974</name>
</gene>
<evidence type="ECO:0000256" key="5">
    <source>
        <dbReference type="ARBA" id="ARBA00023136"/>
    </source>
</evidence>
<feature type="transmembrane region" description="Helical" evidence="7">
    <location>
        <begin position="254"/>
        <end position="275"/>
    </location>
</feature>
<dbReference type="RefSeq" id="XP_021871476.1">
    <property type="nucleotide sequence ID" value="XM_022012815.1"/>
</dbReference>
<dbReference type="GO" id="GO:0005886">
    <property type="term" value="C:plasma membrane"/>
    <property type="evidence" value="ECO:0007669"/>
    <property type="project" value="TreeGrafter"/>
</dbReference>
<feature type="transmembrane region" description="Helical" evidence="7">
    <location>
        <begin position="532"/>
        <end position="550"/>
    </location>
</feature>
<dbReference type="EMBL" id="NBSH01000006">
    <property type="protein sequence ID" value="ORX37438.1"/>
    <property type="molecule type" value="Genomic_DNA"/>
</dbReference>
<keyword evidence="3 7" id="KW-0812">Transmembrane</keyword>
<comment type="subcellular location">
    <subcellularLocation>
        <location evidence="1">Endomembrane system</location>
        <topology evidence="1">Multi-pass membrane protein</topology>
    </subcellularLocation>
</comment>
<feature type="transmembrane region" description="Helical" evidence="7">
    <location>
        <begin position="329"/>
        <end position="349"/>
    </location>
</feature>
<evidence type="ECO:0000256" key="1">
    <source>
        <dbReference type="ARBA" id="ARBA00004127"/>
    </source>
</evidence>
<dbReference type="PROSITE" id="PS50850">
    <property type="entry name" value="MFS"/>
    <property type="match status" value="1"/>
</dbReference>
<feature type="domain" description="Major facilitator superfamily (MFS) profile" evidence="8">
    <location>
        <begin position="43"/>
        <end position="555"/>
    </location>
</feature>
<dbReference type="GO" id="GO:0015174">
    <property type="term" value="F:basic amino acid transmembrane transporter activity"/>
    <property type="evidence" value="ECO:0007669"/>
    <property type="project" value="TreeGrafter"/>
</dbReference>
<evidence type="ECO:0000256" key="7">
    <source>
        <dbReference type="SAM" id="Phobius"/>
    </source>
</evidence>
<feature type="transmembrane region" description="Helical" evidence="7">
    <location>
        <begin position="40"/>
        <end position="66"/>
    </location>
</feature>
<evidence type="ECO:0000259" key="8">
    <source>
        <dbReference type="PROSITE" id="PS50850"/>
    </source>
</evidence>
<dbReference type="GO" id="GO:0012505">
    <property type="term" value="C:endomembrane system"/>
    <property type="evidence" value="ECO:0007669"/>
    <property type="project" value="UniProtKB-SubCell"/>
</dbReference>
<feature type="transmembrane region" description="Helical" evidence="7">
    <location>
        <begin position="394"/>
        <end position="413"/>
    </location>
</feature>
<dbReference type="Pfam" id="PF07690">
    <property type="entry name" value="MFS_1"/>
    <property type="match status" value="1"/>
</dbReference>
<keyword evidence="5 7" id="KW-0472">Membrane</keyword>
<reference evidence="9 10" key="1">
    <citation type="submission" date="2017-03" db="EMBL/GenBank/DDBJ databases">
        <title>Widespread Adenine N6-methylation of Active Genes in Fungi.</title>
        <authorList>
            <consortium name="DOE Joint Genome Institute"/>
            <person name="Mondo S.J."/>
            <person name="Dannebaum R.O."/>
            <person name="Kuo R.C."/>
            <person name="Louie K.B."/>
            <person name="Bewick A.J."/>
            <person name="Labutti K."/>
            <person name="Haridas S."/>
            <person name="Kuo A."/>
            <person name="Salamov A."/>
            <person name="Ahrendt S.R."/>
            <person name="Lau R."/>
            <person name="Bowen B.P."/>
            <person name="Lipzen A."/>
            <person name="Sullivan W."/>
            <person name="Andreopoulos W.B."/>
            <person name="Clum A."/>
            <person name="Lindquist E."/>
            <person name="Daum C."/>
            <person name="Northen T.R."/>
            <person name="Ramamoorthy G."/>
            <person name="Schmitz R.J."/>
            <person name="Gryganskyi A."/>
            <person name="Culley D."/>
            <person name="Magnuson J."/>
            <person name="James T.Y."/>
            <person name="O'Malley M.A."/>
            <person name="Stajich J.E."/>
            <person name="Spatafora J.W."/>
            <person name="Visel A."/>
            <person name="Grigoriev I.V."/>
        </authorList>
    </citation>
    <scope>NUCLEOTIDE SEQUENCE [LARGE SCALE GENOMIC DNA]</scope>
    <source>
        <strain evidence="9 10">NRRL Y-17943</strain>
    </source>
</reference>
<evidence type="ECO:0000313" key="9">
    <source>
        <dbReference type="EMBL" id="ORX37438.1"/>
    </source>
</evidence>
<evidence type="ECO:0000256" key="2">
    <source>
        <dbReference type="ARBA" id="ARBA00022448"/>
    </source>
</evidence>
<keyword evidence="4 7" id="KW-1133">Transmembrane helix</keyword>
<dbReference type="InterPro" id="IPR011701">
    <property type="entry name" value="MFS"/>
</dbReference>
<dbReference type="InterPro" id="IPR036259">
    <property type="entry name" value="MFS_trans_sf"/>
</dbReference>
<feature type="transmembrane region" description="Helical" evidence="7">
    <location>
        <begin position="287"/>
        <end position="308"/>
    </location>
</feature>
<accession>A0A1Y1UHA8</accession>
<keyword evidence="10" id="KW-1185">Reference proteome</keyword>
<dbReference type="STRING" id="4999.A0A1Y1UHA8"/>
<dbReference type="InterPro" id="IPR020846">
    <property type="entry name" value="MFS_dom"/>
</dbReference>
<dbReference type="PANTHER" id="PTHR23501:SF191">
    <property type="entry name" value="VACUOLAR BASIC AMINO ACID TRANSPORTER 4"/>
    <property type="match status" value="1"/>
</dbReference>
<feature type="transmembrane region" description="Helical" evidence="7">
    <location>
        <begin position="425"/>
        <end position="446"/>
    </location>
</feature>
<sequence>MAENQRAIDARATEATPLLQNGKDGQNQHYNLAGLSQTTFWILCLSMWIAAFLVAFDGTVVAALIGPISSSFNATNEASWLGTSYLLAVCCVSPIYGRLCNVIGRQASMLIAVVVFAIGNILCAVAPTMNILIAARFIAGLGGGGLQVTSSTITSDIVPLSYRGLFQVSVLCCLTVPRLILSLQGYANITFGIGTGLGAPIGGFVNDWLGWRWAFWLQAPTFVVAFIAVFFFVRYDVPSSKRATQTPLEMLKRIDFAGCLLLFGWLGCAILVLSMKTEATDDSLSWTSPRILGLIITSVILFLVFLVVEFKLVKEPVLPIDLLGRRTPIACFVNNFFISIVIFGTLYTVPLYFSAVLQMSSTETGLRFMPAPLIGICTSIGVGYLVKVYGKYKWLCFLGGLDGILGAFLITLWRIDSPNWQTWTFWQVSAPSGSAVTTLTVVALIADVGREGIAMATSLSYVARMTGQVVGVSMSGAVIQTVLARDLPRRITGPGSIEIISSIRKSSAAIKELSTDLQFAARMSYQKATHTVFVIQVVMCVLYTLAGLGIEEVDMKAINETAPPSRDEEAEQGLPSSDGPFNGRQ</sequence>
<proteinExistence type="predicted"/>
<dbReference type="SUPFAM" id="SSF103473">
    <property type="entry name" value="MFS general substrate transporter"/>
    <property type="match status" value="1"/>
</dbReference>
<dbReference type="OrthoDB" id="3437016at2759"/>
<dbReference type="GeneID" id="33554623"/>
<name>A0A1Y1UHA8_9TREE</name>
<evidence type="ECO:0000313" key="10">
    <source>
        <dbReference type="Proteomes" id="UP000193218"/>
    </source>
</evidence>
<protein>
    <submittedName>
        <fullName evidence="9">Transporter</fullName>
    </submittedName>
</protein>
<evidence type="ECO:0000256" key="6">
    <source>
        <dbReference type="SAM" id="MobiDB-lite"/>
    </source>
</evidence>
<comment type="caution">
    <text evidence="9">The sequence shown here is derived from an EMBL/GenBank/DDBJ whole genome shotgun (WGS) entry which is preliminary data.</text>
</comment>
<evidence type="ECO:0000256" key="3">
    <source>
        <dbReference type="ARBA" id="ARBA00022692"/>
    </source>
</evidence>